<dbReference type="SUPFAM" id="SSF54593">
    <property type="entry name" value="Glyoxalase/Bleomycin resistance protein/Dihydroxybiphenyl dioxygenase"/>
    <property type="match status" value="1"/>
</dbReference>
<dbReference type="PIRSF" id="PIRSF021700">
    <property type="entry name" value="3_dmu_93_MTrfase"/>
    <property type="match status" value="1"/>
</dbReference>
<gene>
    <name evidence="2" type="ORF">E5161_01400</name>
</gene>
<dbReference type="InterPro" id="IPR028973">
    <property type="entry name" value="PhnB-like"/>
</dbReference>
<dbReference type="InterPro" id="IPR029068">
    <property type="entry name" value="Glyas_Bleomycin-R_OHBP_Dase"/>
</dbReference>
<comment type="caution">
    <text evidence="2">The sequence shown here is derived from an EMBL/GenBank/DDBJ whole genome shotgun (WGS) entry which is preliminary data.</text>
</comment>
<evidence type="ECO:0000259" key="1">
    <source>
        <dbReference type="Pfam" id="PF06983"/>
    </source>
</evidence>
<dbReference type="InterPro" id="IPR009725">
    <property type="entry name" value="3_dmu_93_MTrfase"/>
</dbReference>
<accession>A0A4U0FKJ4</accession>
<sequence length="164" mass="18504">MKKVQKITPYLWFIDQAEEAINLYVSVFNDSKIVSVTRFGEQGPGPAGQLMSATFELEGQPFMALNGGPQFKFNEAISFFVSCETQQEVDELWTKLTADGGEEGRCGWLKDKFGVSWQIVPTVLNELMQDQDAEKSNRVMQAMFTMNKLDIERLKQAAYQTAAN</sequence>
<reference evidence="2 3" key="1">
    <citation type="submission" date="2019-04" db="EMBL/GenBank/DDBJ databases">
        <title>Cohnella sp. nov., isolated from soil.</title>
        <authorList>
            <person name="Kim W."/>
        </authorList>
    </citation>
    <scope>NUCLEOTIDE SEQUENCE [LARGE SCALE GENOMIC DNA]</scope>
    <source>
        <strain evidence="2 3">CAU 1483</strain>
    </source>
</reference>
<dbReference type="OrthoDB" id="9806473at2"/>
<dbReference type="EMBL" id="SUPK01000001">
    <property type="protein sequence ID" value="TJY44082.1"/>
    <property type="molecule type" value="Genomic_DNA"/>
</dbReference>
<evidence type="ECO:0000313" key="3">
    <source>
        <dbReference type="Proteomes" id="UP000309673"/>
    </source>
</evidence>
<dbReference type="PANTHER" id="PTHR33990">
    <property type="entry name" value="PROTEIN YJDN-RELATED"/>
    <property type="match status" value="1"/>
</dbReference>
<dbReference type="Pfam" id="PF06983">
    <property type="entry name" value="3-dmu-9_3-mt"/>
    <property type="match status" value="1"/>
</dbReference>
<name>A0A4U0FKJ4_9BACL</name>
<evidence type="ECO:0000313" key="2">
    <source>
        <dbReference type="EMBL" id="TJY44082.1"/>
    </source>
</evidence>
<feature type="domain" description="PhnB-like" evidence="1">
    <location>
        <begin position="5"/>
        <end position="120"/>
    </location>
</feature>
<protein>
    <submittedName>
        <fullName evidence="2">VOC family protein</fullName>
    </submittedName>
</protein>
<dbReference type="CDD" id="cd06588">
    <property type="entry name" value="PhnB_like"/>
    <property type="match status" value="1"/>
</dbReference>
<dbReference type="RefSeq" id="WP_136775802.1">
    <property type="nucleotide sequence ID" value="NZ_SUPK01000001.1"/>
</dbReference>
<dbReference type="AlphaFoldDB" id="A0A4U0FKJ4"/>
<dbReference type="Gene3D" id="3.10.180.10">
    <property type="entry name" value="2,3-Dihydroxybiphenyl 1,2-Dioxygenase, domain 1"/>
    <property type="match status" value="1"/>
</dbReference>
<organism evidence="2 3">
    <name type="scientific">Cohnella pontilimi</name>
    <dbReference type="NCBI Taxonomy" id="2564100"/>
    <lineage>
        <taxon>Bacteria</taxon>
        <taxon>Bacillati</taxon>
        <taxon>Bacillota</taxon>
        <taxon>Bacilli</taxon>
        <taxon>Bacillales</taxon>
        <taxon>Paenibacillaceae</taxon>
        <taxon>Cohnella</taxon>
    </lineage>
</organism>
<dbReference type="Proteomes" id="UP000309673">
    <property type="component" value="Unassembled WGS sequence"/>
</dbReference>
<proteinExistence type="predicted"/>
<keyword evidence="3" id="KW-1185">Reference proteome</keyword>